<dbReference type="RefSeq" id="WP_145279519.1">
    <property type="nucleotide sequence ID" value="NZ_CP036427.1"/>
</dbReference>
<keyword evidence="6" id="KW-1185">Reference proteome</keyword>
<proteinExistence type="predicted"/>
<geneLocation type="plasmid" evidence="6">
    <name>pelp_1</name>
</geneLocation>
<accession>A0A518HEK6</accession>
<dbReference type="InterPro" id="IPR011006">
    <property type="entry name" value="CheY-like_superfamily"/>
</dbReference>
<dbReference type="Proteomes" id="UP000317835">
    <property type="component" value="Plasmid pElP_1"/>
</dbReference>
<sequence>MNGHRLLIVEDDEGPRDSLRAYYGRSGWDVRVAGTVADGLTSLDAGPEPCCLILDLKLPDGDGRAILERVRAEGFRTRVAVCTGSMDLAQLREVALLKPDAMLSKPIRLPGVWIEPCRVCEGQGERDHGATPTAPAPSPPSG</sequence>
<evidence type="ECO:0000313" key="5">
    <source>
        <dbReference type="EMBL" id="QDV39285.1"/>
    </source>
</evidence>
<dbReference type="Gene3D" id="3.40.50.2300">
    <property type="match status" value="1"/>
</dbReference>
<feature type="domain" description="Response regulatory" evidence="4">
    <location>
        <begin position="5"/>
        <end position="120"/>
    </location>
</feature>
<feature type="region of interest" description="Disordered" evidence="3">
    <location>
        <begin position="123"/>
        <end position="142"/>
    </location>
</feature>
<dbReference type="EMBL" id="CP036427">
    <property type="protein sequence ID" value="QDV39285.1"/>
    <property type="molecule type" value="Genomic_DNA"/>
</dbReference>
<dbReference type="OrthoDB" id="9789181at2"/>
<keyword evidence="1 2" id="KW-0597">Phosphoprotein</keyword>
<evidence type="ECO:0000256" key="3">
    <source>
        <dbReference type="SAM" id="MobiDB-lite"/>
    </source>
</evidence>
<dbReference type="GO" id="GO:0000160">
    <property type="term" value="P:phosphorelay signal transduction system"/>
    <property type="evidence" value="ECO:0007669"/>
    <property type="project" value="InterPro"/>
</dbReference>
<gene>
    <name evidence="5" type="primary">spo0F_1</name>
    <name evidence="5" type="ORF">ElP_72490</name>
</gene>
<feature type="modified residue" description="4-aspartylphosphate" evidence="2">
    <location>
        <position position="55"/>
    </location>
</feature>
<dbReference type="GO" id="GO:0016740">
    <property type="term" value="F:transferase activity"/>
    <property type="evidence" value="ECO:0007669"/>
    <property type="project" value="UniProtKB-KW"/>
</dbReference>
<dbReference type="PROSITE" id="PS50110">
    <property type="entry name" value="RESPONSE_REGULATORY"/>
    <property type="match status" value="1"/>
</dbReference>
<dbReference type="EC" id="2.7.-.-" evidence="5"/>
<evidence type="ECO:0000313" key="6">
    <source>
        <dbReference type="Proteomes" id="UP000317835"/>
    </source>
</evidence>
<protein>
    <submittedName>
        <fullName evidence="5">Sporulation initiation phosphotransferase F</fullName>
        <ecNumber evidence="5">2.7.-.-</ecNumber>
    </submittedName>
</protein>
<dbReference type="AlphaFoldDB" id="A0A518HEK6"/>
<keyword evidence="5" id="KW-0808">Transferase</keyword>
<evidence type="ECO:0000259" key="4">
    <source>
        <dbReference type="PROSITE" id="PS50110"/>
    </source>
</evidence>
<dbReference type="CDD" id="cd00156">
    <property type="entry name" value="REC"/>
    <property type="match status" value="1"/>
</dbReference>
<reference evidence="5 6" key="1">
    <citation type="submission" date="2019-02" db="EMBL/GenBank/DDBJ databases">
        <title>Deep-cultivation of Planctomycetes and their phenomic and genomic characterization uncovers novel biology.</title>
        <authorList>
            <person name="Wiegand S."/>
            <person name="Jogler M."/>
            <person name="Boedeker C."/>
            <person name="Pinto D."/>
            <person name="Vollmers J."/>
            <person name="Rivas-Marin E."/>
            <person name="Kohn T."/>
            <person name="Peeters S.H."/>
            <person name="Heuer A."/>
            <person name="Rast P."/>
            <person name="Oberbeckmann S."/>
            <person name="Bunk B."/>
            <person name="Jeske O."/>
            <person name="Meyerdierks A."/>
            <person name="Storesund J.E."/>
            <person name="Kallscheuer N."/>
            <person name="Luecker S."/>
            <person name="Lage O.M."/>
            <person name="Pohl T."/>
            <person name="Merkel B.J."/>
            <person name="Hornburger P."/>
            <person name="Mueller R.-W."/>
            <person name="Bruemmer F."/>
            <person name="Labrenz M."/>
            <person name="Spormann A.M."/>
            <person name="Op den Camp H."/>
            <person name="Overmann J."/>
            <person name="Amann R."/>
            <person name="Jetten M.S.M."/>
            <person name="Mascher T."/>
            <person name="Medema M.H."/>
            <person name="Devos D.P."/>
            <person name="Kaster A.-K."/>
            <person name="Ovreas L."/>
            <person name="Rohde M."/>
            <person name="Galperin M.Y."/>
            <person name="Jogler C."/>
        </authorList>
    </citation>
    <scope>NUCLEOTIDE SEQUENCE [LARGE SCALE GENOMIC DNA]</scope>
    <source>
        <strain evidence="5 6">ElP</strain>
        <plasmid evidence="6">pelp_1</plasmid>
    </source>
</reference>
<organism evidence="5 6">
    <name type="scientific">Tautonia plasticadhaerens</name>
    <dbReference type="NCBI Taxonomy" id="2527974"/>
    <lineage>
        <taxon>Bacteria</taxon>
        <taxon>Pseudomonadati</taxon>
        <taxon>Planctomycetota</taxon>
        <taxon>Planctomycetia</taxon>
        <taxon>Isosphaerales</taxon>
        <taxon>Isosphaeraceae</taxon>
        <taxon>Tautonia</taxon>
    </lineage>
</organism>
<dbReference type="InterPro" id="IPR001789">
    <property type="entry name" value="Sig_transdc_resp-reg_receiver"/>
</dbReference>
<dbReference type="Pfam" id="PF00072">
    <property type="entry name" value="Response_reg"/>
    <property type="match status" value="1"/>
</dbReference>
<dbReference type="InterPro" id="IPR050595">
    <property type="entry name" value="Bact_response_regulator"/>
</dbReference>
<evidence type="ECO:0000256" key="2">
    <source>
        <dbReference type="PROSITE-ProRule" id="PRU00169"/>
    </source>
</evidence>
<dbReference type="PANTHER" id="PTHR44591:SF3">
    <property type="entry name" value="RESPONSE REGULATORY DOMAIN-CONTAINING PROTEIN"/>
    <property type="match status" value="1"/>
</dbReference>
<evidence type="ECO:0000256" key="1">
    <source>
        <dbReference type="ARBA" id="ARBA00022553"/>
    </source>
</evidence>
<dbReference type="SMART" id="SM00448">
    <property type="entry name" value="REC"/>
    <property type="match status" value="1"/>
</dbReference>
<dbReference type="PANTHER" id="PTHR44591">
    <property type="entry name" value="STRESS RESPONSE REGULATOR PROTEIN 1"/>
    <property type="match status" value="1"/>
</dbReference>
<keyword evidence="5" id="KW-0614">Plasmid</keyword>
<dbReference type="SUPFAM" id="SSF52172">
    <property type="entry name" value="CheY-like"/>
    <property type="match status" value="1"/>
</dbReference>
<name>A0A518HEK6_9BACT</name>
<dbReference type="KEGG" id="tpla:ElP_72490"/>